<evidence type="ECO:0000313" key="2">
    <source>
        <dbReference type="Proteomes" id="UP000182573"/>
    </source>
</evidence>
<gene>
    <name evidence="1" type="ORF">SAMN05443574_103294</name>
</gene>
<protein>
    <submittedName>
        <fullName evidence="1">Uncharacterized protein</fullName>
    </submittedName>
</protein>
<evidence type="ECO:0000313" key="1">
    <source>
        <dbReference type="EMBL" id="SDW44920.1"/>
    </source>
</evidence>
<reference evidence="1 2" key="1">
    <citation type="submission" date="2016-10" db="EMBL/GenBank/DDBJ databases">
        <authorList>
            <person name="de Groot N.N."/>
        </authorList>
    </citation>
    <scope>NUCLEOTIDE SEQUENCE [LARGE SCALE GENOMIC DNA]</scope>
    <source>
        <strain evidence="1 2">DSM 3756</strain>
    </source>
</reference>
<dbReference type="Proteomes" id="UP000182573">
    <property type="component" value="Unassembled WGS sequence"/>
</dbReference>
<name>A0A1H2TM69_HALVA</name>
<dbReference type="AlphaFoldDB" id="A0A1H2TM69"/>
<dbReference type="EMBL" id="FNOF01000003">
    <property type="protein sequence ID" value="SDW44920.1"/>
    <property type="molecule type" value="Genomic_DNA"/>
</dbReference>
<accession>A0A1H2TM69</accession>
<proteinExistence type="predicted"/>
<organism evidence="1 2">
    <name type="scientific">Haloarcula vallismortis</name>
    <name type="common">Halobacterium vallismortis</name>
    <dbReference type="NCBI Taxonomy" id="28442"/>
    <lineage>
        <taxon>Archaea</taxon>
        <taxon>Methanobacteriati</taxon>
        <taxon>Methanobacteriota</taxon>
        <taxon>Stenosarchaea group</taxon>
        <taxon>Halobacteria</taxon>
        <taxon>Halobacteriales</taxon>
        <taxon>Haloarculaceae</taxon>
        <taxon>Haloarcula</taxon>
    </lineage>
</organism>
<dbReference type="RefSeq" id="WP_139175282.1">
    <property type="nucleotide sequence ID" value="NZ_FNOF01000003.1"/>
</dbReference>
<sequence length="89" mass="10296">MTTYARIPGKDETVEYRELDYVSASLFKSEEDAELEIEEKEGIHREKDLEIYRECDDCGRDDREDITLYRVAQLGKVGGGHYCQECLGI</sequence>